<dbReference type="AlphaFoldDB" id="A0A8S1LDN1"/>
<proteinExistence type="predicted"/>
<protein>
    <submittedName>
        <fullName evidence="1">Uncharacterized protein</fullName>
    </submittedName>
</protein>
<reference evidence="1" key="1">
    <citation type="submission" date="2021-01" db="EMBL/GenBank/DDBJ databases">
        <authorList>
            <consortium name="Genoscope - CEA"/>
            <person name="William W."/>
        </authorList>
    </citation>
    <scope>NUCLEOTIDE SEQUENCE</scope>
</reference>
<dbReference type="OrthoDB" id="304440at2759"/>
<name>A0A8S1LDN1_9CILI</name>
<comment type="caution">
    <text evidence="1">The sequence shown here is derived from an EMBL/GenBank/DDBJ whole genome shotgun (WGS) entry which is preliminary data.</text>
</comment>
<keyword evidence="2" id="KW-1185">Reference proteome</keyword>
<organism evidence="1 2">
    <name type="scientific">Paramecium sonneborni</name>
    <dbReference type="NCBI Taxonomy" id="65129"/>
    <lineage>
        <taxon>Eukaryota</taxon>
        <taxon>Sar</taxon>
        <taxon>Alveolata</taxon>
        <taxon>Ciliophora</taxon>
        <taxon>Intramacronucleata</taxon>
        <taxon>Oligohymenophorea</taxon>
        <taxon>Peniculida</taxon>
        <taxon>Parameciidae</taxon>
        <taxon>Paramecium</taxon>
    </lineage>
</organism>
<evidence type="ECO:0000313" key="1">
    <source>
        <dbReference type="EMBL" id="CAD8062836.1"/>
    </source>
</evidence>
<dbReference type="Proteomes" id="UP000692954">
    <property type="component" value="Unassembled WGS sequence"/>
</dbReference>
<evidence type="ECO:0000313" key="2">
    <source>
        <dbReference type="Proteomes" id="UP000692954"/>
    </source>
</evidence>
<accession>A0A8S1LDN1</accession>
<gene>
    <name evidence="1" type="ORF">PSON_ATCC_30995.1.T0170103</name>
</gene>
<sequence>MGCACQSLQIASKQIQNNCSLDSECNSIKRAIFEHPRQVLDSVSSISSYSDQYSSRPLQTVGQIKTQDWICLNKSDKNKIARRVISSLNENSLSPLKKENENTFSDLSVELIADEQVRLIIPTKIKRYLNRRRITSKEDLLNKVKKMKFSEKFKRRKT</sequence>
<dbReference type="EMBL" id="CAJJDN010000017">
    <property type="protein sequence ID" value="CAD8062836.1"/>
    <property type="molecule type" value="Genomic_DNA"/>
</dbReference>